<comment type="caution">
    <text evidence="7">The sequence shown here is derived from an EMBL/GenBank/DDBJ whole genome shotgun (WGS) entry which is preliminary data.</text>
</comment>
<dbReference type="PANTHER" id="PTHR22957:SF263">
    <property type="entry name" value="MITOTIC CHECK POINT PROTEIN BUB2"/>
    <property type="match status" value="1"/>
</dbReference>
<dbReference type="GO" id="GO:1990334">
    <property type="term" value="C:Bfa1-Bub2 complex"/>
    <property type="evidence" value="ECO:0007669"/>
    <property type="project" value="UniProtKB-ARBA"/>
</dbReference>
<protein>
    <submittedName>
        <fullName evidence="7">TBC-domain-containing protein</fullName>
    </submittedName>
</protein>
<evidence type="ECO:0000259" key="6">
    <source>
        <dbReference type="PROSITE" id="PS50086"/>
    </source>
</evidence>
<dbReference type="OrthoDB" id="10263206at2759"/>
<dbReference type="Pfam" id="PF00566">
    <property type="entry name" value="RabGAP-TBC"/>
    <property type="match status" value="1"/>
</dbReference>
<dbReference type="AlphaFoldDB" id="A0A066VLW8"/>
<dbReference type="Gene3D" id="1.10.472.80">
    <property type="entry name" value="Ypt/Rab-GAP domain of gyp1p, domain 3"/>
    <property type="match status" value="1"/>
</dbReference>
<dbReference type="OMA" id="NIDGVHR"/>
<dbReference type="RefSeq" id="XP_013242161.1">
    <property type="nucleotide sequence ID" value="XM_013386707.1"/>
</dbReference>
<dbReference type="GO" id="GO:0005096">
    <property type="term" value="F:GTPase activator activity"/>
    <property type="evidence" value="ECO:0007669"/>
    <property type="project" value="TreeGrafter"/>
</dbReference>
<keyword evidence="3" id="KW-0206">Cytoskeleton</keyword>
<keyword evidence="4" id="KW-0131">Cell cycle</keyword>
<keyword evidence="8" id="KW-1185">Reference proteome</keyword>
<dbReference type="FunFam" id="1.10.472.80:FF:000026">
    <property type="entry name" value="Mitotic check point protein (Bub2)"/>
    <property type="match status" value="1"/>
</dbReference>
<comment type="subcellular location">
    <subcellularLocation>
        <location evidence="1">Cytoplasm</location>
        <location evidence="1">Cytoskeleton</location>
    </subcellularLocation>
</comment>
<gene>
    <name evidence="7" type="ORF">K437DRAFT_226021</name>
</gene>
<evidence type="ECO:0000256" key="3">
    <source>
        <dbReference type="ARBA" id="ARBA00023212"/>
    </source>
</evidence>
<dbReference type="GO" id="GO:0010948">
    <property type="term" value="P:negative regulation of cell cycle process"/>
    <property type="evidence" value="ECO:0007669"/>
    <property type="project" value="UniProtKB-ARBA"/>
</dbReference>
<keyword evidence="2" id="KW-0963">Cytoplasm</keyword>
<organism evidence="7 8">
    <name type="scientific">Tilletiaria anomala (strain ATCC 24038 / CBS 436.72 / UBC 951)</name>
    <dbReference type="NCBI Taxonomy" id="1037660"/>
    <lineage>
        <taxon>Eukaryota</taxon>
        <taxon>Fungi</taxon>
        <taxon>Dikarya</taxon>
        <taxon>Basidiomycota</taxon>
        <taxon>Ustilaginomycotina</taxon>
        <taxon>Exobasidiomycetes</taxon>
        <taxon>Georgefischeriales</taxon>
        <taxon>Tilletiariaceae</taxon>
        <taxon>Tilletiaria</taxon>
    </lineage>
</organism>
<evidence type="ECO:0000313" key="8">
    <source>
        <dbReference type="Proteomes" id="UP000027361"/>
    </source>
</evidence>
<dbReference type="HOGENOM" id="CLU_029367_2_0_1"/>
<name>A0A066VLW8_TILAU</name>
<dbReference type="InterPro" id="IPR000195">
    <property type="entry name" value="Rab-GAP-TBC_dom"/>
</dbReference>
<dbReference type="Proteomes" id="UP000027361">
    <property type="component" value="Unassembled WGS sequence"/>
</dbReference>
<accession>A0A066VLW8</accession>
<dbReference type="GeneID" id="25262552"/>
<reference evidence="7 8" key="1">
    <citation type="submission" date="2014-05" db="EMBL/GenBank/DDBJ databases">
        <title>Draft genome sequence of a rare smut relative, Tilletiaria anomala UBC 951.</title>
        <authorList>
            <consortium name="DOE Joint Genome Institute"/>
            <person name="Toome M."/>
            <person name="Kuo A."/>
            <person name="Henrissat B."/>
            <person name="Lipzen A."/>
            <person name="Tritt A."/>
            <person name="Yoshinaga Y."/>
            <person name="Zane M."/>
            <person name="Barry K."/>
            <person name="Grigoriev I.V."/>
            <person name="Spatafora J.W."/>
            <person name="Aimea M.C."/>
        </authorList>
    </citation>
    <scope>NUCLEOTIDE SEQUENCE [LARGE SCALE GENOMIC DNA]</scope>
    <source>
        <strain evidence="7 8">UBC 951</strain>
    </source>
</reference>
<sequence length="320" mass="35673">MEAVSNSAWPATLQELQEPPVVQSKQQGQASPISRIRHEILNGAIPHAKVSSASSWRSISWKLLLGIESLPAKKYLDLVAQGPSVAHEKIRNDTFRTLTTDQGFKESVHEDQLIRVLDAFVWSHTGEDEDVIMADAMDGYEFTYVQGMNVLAAPFLFTMPTELEAYYCLKRFIEVCCPLYVQPTLVGVHKGLQLLDQCLEAIDLELYTYLRSKNLSAELYAFPSVLTLCACTPPLDQVLHLWDFLLAFGVHMNILCVLAQLLIMRDELLAEASPMKMLRTLPPFNARRIISIAVDLAGKLSPALQSALVAHTYDASAVEE</sequence>
<dbReference type="Gene3D" id="1.10.8.270">
    <property type="entry name" value="putative rabgap domain of human tbc1 domain family member 14 like domains"/>
    <property type="match status" value="1"/>
</dbReference>
<feature type="domain" description="Rab-GAP TBC" evidence="6">
    <location>
        <begin position="51"/>
        <end position="249"/>
    </location>
</feature>
<dbReference type="FunCoup" id="A0A066VLW8">
    <property type="interactions" value="50"/>
</dbReference>
<dbReference type="STRING" id="1037660.A0A066VLW8"/>
<proteinExistence type="inferred from homology"/>
<evidence type="ECO:0000256" key="2">
    <source>
        <dbReference type="ARBA" id="ARBA00022490"/>
    </source>
</evidence>
<dbReference type="PANTHER" id="PTHR22957">
    <property type="entry name" value="TBC1 DOMAIN FAMILY MEMBER GTPASE-ACTIVATING PROTEIN"/>
    <property type="match status" value="1"/>
</dbReference>
<dbReference type="SMART" id="SM00164">
    <property type="entry name" value="TBC"/>
    <property type="match status" value="1"/>
</dbReference>
<dbReference type="SUPFAM" id="SSF47923">
    <property type="entry name" value="Ypt/Rab-GAP domain of gyp1p"/>
    <property type="match status" value="2"/>
</dbReference>
<dbReference type="PROSITE" id="PS50086">
    <property type="entry name" value="TBC_RABGAP"/>
    <property type="match status" value="1"/>
</dbReference>
<evidence type="ECO:0000256" key="4">
    <source>
        <dbReference type="ARBA" id="ARBA00023306"/>
    </source>
</evidence>
<dbReference type="FunFam" id="1.10.8.270:FF:000035">
    <property type="entry name" value="Cell cycle arrest protein BUB2"/>
    <property type="match status" value="1"/>
</dbReference>
<dbReference type="InParanoid" id="A0A066VLW8"/>
<dbReference type="EMBL" id="JMSN01000067">
    <property type="protein sequence ID" value="KDN42737.1"/>
    <property type="molecule type" value="Genomic_DNA"/>
</dbReference>
<evidence type="ECO:0000256" key="1">
    <source>
        <dbReference type="ARBA" id="ARBA00004245"/>
    </source>
</evidence>
<evidence type="ECO:0000256" key="5">
    <source>
        <dbReference type="ARBA" id="ARBA00061049"/>
    </source>
</evidence>
<dbReference type="InterPro" id="IPR035969">
    <property type="entry name" value="Rab-GAP_TBC_sf"/>
</dbReference>
<comment type="similarity">
    <text evidence="5">Belongs to the BUB2 family.</text>
</comment>
<evidence type="ECO:0000313" key="7">
    <source>
        <dbReference type="EMBL" id="KDN42737.1"/>
    </source>
</evidence>